<evidence type="ECO:0000256" key="3">
    <source>
        <dbReference type="ARBA" id="ARBA00022989"/>
    </source>
</evidence>
<keyword evidence="1" id="KW-1003">Cell membrane</keyword>
<dbReference type="InterPro" id="IPR036465">
    <property type="entry name" value="vWFA_dom_sf"/>
</dbReference>
<keyword evidence="4 5" id="KW-0472">Membrane</keyword>
<reference evidence="7" key="1">
    <citation type="journal article" date="2015" name="Proc. Natl. Acad. Sci. U.S.A.">
        <title>Networks of energetic and metabolic interactions define dynamics in microbial communities.</title>
        <authorList>
            <person name="Embree M."/>
            <person name="Liu J.K."/>
            <person name="Al-Bassam M.M."/>
            <person name="Zengler K."/>
        </authorList>
    </citation>
    <scope>NUCLEOTIDE SEQUENCE</scope>
</reference>
<name>A0A0W8FVC6_9ZZZZ</name>
<dbReference type="PANTHER" id="PTHR22550">
    <property type="entry name" value="SPORE GERMINATION PROTEIN"/>
    <property type="match status" value="1"/>
</dbReference>
<dbReference type="PRINTS" id="PR00453">
    <property type="entry name" value="VWFADOMAIN"/>
</dbReference>
<organism evidence="7">
    <name type="scientific">hydrocarbon metagenome</name>
    <dbReference type="NCBI Taxonomy" id="938273"/>
    <lineage>
        <taxon>unclassified sequences</taxon>
        <taxon>metagenomes</taxon>
        <taxon>ecological metagenomes</taxon>
    </lineage>
</organism>
<evidence type="ECO:0000256" key="1">
    <source>
        <dbReference type="ARBA" id="ARBA00022475"/>
    </source>
</evidence>
<evidence type="ECO:0000313" key="7">
    <source>
        <dbReference type="EMBL" id="KUG24801.1"/>
    </source>
</evidence>
<comment type="caution">
    <text evidence="7">The sequence shown here is derived from an EMBL/GenBank/DDBJ whole genome shotgun (WGS) entry which is preliminary data.</text>
</comment>
<dbReference type="EMBL" id="LNQE01000817">
    <property type="protein sequence ID" value="KUG24801.1"/>
    <property type="molecule type" value="Genomic_DNA"/>
</dbReference>
<proteinExistence type="predicted"/>
<evidence type="ECO:0000256" key="5">
    <source>
        <dbReference type="SAM" id="Phobius"/>
    </source>
</evidence>
<dbReference type="PROSITE" id="PS50234">
    <property type="entry name" value="VWFA"/>
    <property type="match status" value="1"/>
</dbReference>
<dbReference type="Pfam" id="PF00092">
    <property type="entry name" value="VWA"/>
    <property type="match status" value="1"/>
</dbReference>
<evidence type="ECO:0000256" key="4">
    <source>
        <dbReference type="ARBA" id="ARBA00023136"/>
    </source>
</evidence>
<keyword evidence="3 5" id="KW-1133">Transmembrane helix</keyword>
<dbReference type="InterPro" id="IPR002035">
    <property type="entry name" value="VWF_A"/>
</dbReference>
<gene>
    <name evidence="7" type="ORF">ASZ90_005383</name>
</gene>
<evidence type="ECO:0000256" key="2">
    <source>
        <dbReference type="ARBA" id="ARBA00022692"/>
    </source>
</evidence>
<dbReference type="SUPFAM" id="SSF53300">
    <property type="entry name" value="vWA-like"/>
    <property type="match status" value="1"/>
</dbReference>
<dbReference type="InterPro" id="IPR050768">
    <property type="entry name" value="UPF0353/GerABKA_families"/>
</dbReference>
<dbReference type="Gene3D" id="3.40.50.410">
    <property type="entry name" value="von Willebrand factor, type A domain"/>
    <property type="match status" value="1"/>
</dbReference>
<feature type="domain" description="VWFA" evidence="6">
    <location>
        <begin position="45"/>
        <end position="245"/>
    </location>
</feature>
<evidence type="ECO:0000259" key="6">
    <source>
        <dbReference type="PROSITE" id="PS50234"/>
    </source>
</evidence>
<sequence>MPYYSRVKTFIKFGVLIFSIVLLVFTLANPQVGSKIEEVKQAGIDVYILLDVSNSMQAEDIKPNRLQKAKYEISKLINRLRGDRIGLIVFAGQAYVQFPLTIDYSAADLFLSAVDNSTVPQQGTAISPAIELALQSFKHDEETKKAIIIITDGEDHEGNLKETVEEAVKQGVVIYTIGMGSPTGSPIPVYNSAGRQVDYKKDNEGNVVLTKLDESTLQDIANIGNGKYYRSTTTSDELNSIYNDLSKLEATEFGTTRITDYEDRYYYFLIPALILLLAEMFISNNKSQLFRKLDEKAAEKV</sequence>
<accession>A0A0W8FVC6</accession>
<dbReference type="AlphaFoldDB" id="A0A0W8FVC6"/>
<keyword evidence="2 5" id="KW-0812">Transmembrane</keyword>
<feature type="transmembrane region" description="Helical" evidence="5">
    <location>
        <begin position="265"/>
        <end position="282"/>
    </location>
</feature>
<protein>
    <submittedName>
        <fullName evidence="7">Batb</fullName>
    </submittedName>
</protein>
<dbReference type="SMART" id="SM00327">
    <property type="entry name" value="VWA"/>
    <property type="match status" value="1"/>
</dbReference>
<dbReference type="PANTHER" id="PTHR22550:SF5">
    <property type="entry name" value="LEUCINE ZIPPER PROTEIN 4"/>
    <property type="match status" value="1"/>
</dbReference>